<protein>
    <recommendedName>
        <fullName evidence="3">Sulfatase N-terminal domain-containing protein</fullName>
    </recommendedName>
</protein>
<comment type="caution">
    <text evidence="4">The sequence shown here is derived from an EMBL/GenBank/DDBJ whole genome shotgun (WGS) entry which is preliminary data.</text>
</comment>
<dbReference type="AlphaFoldDB" id="N2AE28"/>
<dbReference type="HOGENOM" id="CLU_075524_0_0_9"/>
<name>N2AE28_9FIRM</name>
<gene>
    <name evidence="4" type="ORF">C823_03027</name>
</gene>
<dbReference type="SUPFAM" id="SSF53649">
    <property type="entry name" value="Alkaline phosphatase-like"/>
    <property type="match status" value="1"/>
</dbReference>
<dbReference type="PATRIC" id="fig|1235802.3.peg.3202"/>
<dbReference type="InterPro" id="IPR047838">
    <property type="entry name" value="STM4013-like"/>
</dbReference>
<evidence type="ECO:0000313" key="5">
    <source>
        <dbReference type="Proteomes" id="UP000012589"/>
    </source>
</evidence>
<dbReference type="Proteomes" id="UP000012589">
    <property type="component" value="Unassembled WGS sequence"/>
</dbReference>
<dbReference type="EMBL" id="AQFT01000092">
    <property type="protein sequence ID" value="EMZ24723.1"/>
    <property type="molecule type" value="Genomic_DNA"/>
</dbReference>
<dbReference type="Gene3D" id="3.40.720.10">
    <property type="entry name" value="Alkaline Phosphatase, subunit A"/>
    <property type="match status" value="1"/>
</dbReference>
<evidence type="ECO:0000256" key="2">
    <source>
        <dbReference type="ARBA" id="ARBA00022801"/>
    </source>
</evidence>
<dbReference type="InterPro" id="IPR017850">
    <property type="entry name" value="Alkaline_phosphatase_core_sf"/>
</dbReference>
<proteinExistence type="inferred from homology"/>
<evidence type="ECO:0000313" key="4">
    <source>
        <dbReference type="EMBL" id="EMZ24723.1"/>
    </source>
</evidence>
<comment type="similarity">
    <text evidence="1">Belongs to the sulfatase family.</text>
</comment>
<dbReference type="PANTHER" id="PTHR42693">
    <property type="entry name" value="ARYLSULFATASE FAMILY MEMBER"/>
    <property type="match status" value="1"/>
</dbReference>
<dbReference type="GO" id="GO:0004065">
    <property type="term" value="F:arylsulfatase activity"/>
    <property type="evidence" value="ECO:0007669"/>
    <property type="project" value="TreeGrafter"/>
</dbReference>
<dbReference type="Pfam" id="PF00884">
    <property type="entry name" value="Sulfatase"/>
    <property type="match status" value="1"/>
</dbReference>
<feature type="domain" description="Sulfatase N-terminal" evidence="3">
    <location>
        <begin position="15"/>
        <end position="255"/>
    </location>
</feature>
<evidence type="ECO:0000259" key="3">
    <source>
        <dbReference type="Pfam" id="PF00884"/>
    </source>
</evidence>
<accession>N2AE28</accession>
<reference evidence="4 5" key="1">
    <citation type="journal article" date="2014" name="Genome Announc.">
        <title>Draft genome sequences of the altered schaedler flora, a defined bacterial community from gnotobiotic mice.</title>
        <authorList>
            <person name="Wannemuehler M.J."/>
            <person name="Overstreet A.M."/>
            <person name="Ward D.V."/>
            <person name="Phillips G.J."/>
        </authorList>
    </citation>
    <scope>NUCLEOTIDE SEQUENCE [LARGE SCALE GENOMIC DNA]</scope>
    <source>
        <strain evidence="4 5">ASF492</strain>
    </source>
</reference>
<dbReference type="STRING" id="1235802.C823_03027"/>
<evidence type="ECO:0000256" key="1">
    <source>
        <dbReference type="ARBA" id="ARBA00008779"/>
    </source>
</evidence>
<dbReference type="InterPro" id="IPR000917">
    <property type="entry name" value="Sulfatase_N"/>
</dbReference>
<dbReference type="InterPro" id="IPR050738">
    <property type="entry name" value="Sulfatase"/>
</dbReference>
<dbReference type="NCBIfam" id="NF038075">
    <property type="entry name" value="fam_STM4013"/>
    <property type="match status" value="1"/>
</dbReference>
<keyword evidence="5" id="KW-1185">Reference proteome</keyword>
<dbReference type="eggNOG" id="COG3119">
    <property type="taxonomic scope" value="Bacteria"/>
</dbReference>
<keyword evidence="2" id="KW-0378">Hydrolase</keyword>
<dbReference type="PANTHER" id="PTHR42693:SF53">
    <property type="entry name" value="ENDO-4-O-SULFATASE"/>
    <property type="match status" value="1"/>
</dbReference>
<organism evidence="4 5">
    <name type="scientific">Eubacterium plexicaudatum ASF492</name>
    <dbReference type="NCBI Taxonomy" id="1235802"/>
    <lineage>
        <taxon>Bacteria</taxon>
        <taxon>Bacillati</taxon>
        <taxon>Bacillota</taxon>
        <taxon>Clostridia</taxon>
        <taxon>Eubacteriales</taxon>
        <taxon>Eubacteriaceae</taxon>
        <taxon>Eubacterium</taxon>
    </lineage>
</organism>
<dbReference type="OrthoDB" id="9803751at2"/>
<sequence length="273" mass="30814">MPAIDMRNIVGKMDILFICLDALRYDVAIQEEAADTTRVLNSYGKWEKCQAPGNFTYPSHHAMFTGFLPCRYDIKNQADRELLFYPTAIGLRRKVPEGAYAFSGSTIMEGLAKDGYDTWCVGGVSFFDKRSDIGKVFSGYFQNSFWNPSFGCAVKESTKNQVDFILKRIASLSKDRKLFLYLNVDAIHYPNYFYLDGAAHDSPESHAAALRYVDGQLGRLFDAWKAYRENAFVICCSDHGTCYGEDGCQLHGINHPMVDTVPYKHFYLVSAGP</sequence>